<sequence>MKRRIFQLVGISLVLALLGGLYYVVTEQERISKRFAASLYAYPLPEQTSLIERDYFYGYSFVHLLGSGGAMPVIVSMQLSTTLSQDEVIRFYQDAALFPYPGSKRRGVELELYFEGEYDFHEEADGHYYTNKKDRPTTLKDYASEPGSTKTTAQATGKELRYILQLSSAFDYVLNID</sequence>
<keyword evidence="2" id="KW-1133">Transmembrane helix</keyword>
<organism evidence="3 4">
    <name type="scientific">Paenibacillus phyllosphaerae</name>
    <dbReference type="NCBI Taxonomy" id="274593"/>
    <lineage>
        <taxon>Bacteria</taxon>
        <taxon>Bacillati</taxon>
        <taxon>Bacillota</taxon>
        <taxon>Bacilli</taxon>
        <taxon>Bacillales</taxon>
        <taxon>Paenibacillaceae</taxon>
        <taxon>Paenibacillus</taxon>
    </lineage>
</organism>
<keyword evidence="4" id="KW-1185">Reference proteome</keyword>
<dbReference type="Proteomes" id="UP000570361">
    <property type="component" value="Unassembled WGS sequence"/>
</dbReference>
<accession>A0A7W5AV70</accession>
<evidence type="ECO:0000313" key="3">
    <source>
        <dbReference type="EMBL" id="MBB3108786.1"/>
    </source>
</evidence>
<evidence type="ECO:0000256" key="2">
    <source>
        <dbReference type="SAM" id="Phobius"/>
    </source>
</evidence>
<dbReference type="AlphaFoldDB" id="A0A7W5AV70"/>
<keyword evidence="2" id="KW-0812">Transmembrane</keyword>
<reference evidence="3 4" key="1">
    <citation type="submission" date="2020-08" db="EMBL/GenBank/DDBJ databases">
        <title>Genomic Encyclopedia of Type Strains, Phase III (KMG-III): the genomes of soil and plant-associated and newly described type strains.</title>
        <authorList>
            <person name="Whitman W."/>
        </authorList>
    </citation>
    <scope>NUCLEOTIDE SEQUENCE [LARGE SCALE GENOMIC DNA]</scope>
    <source>
        <strain evidence="3 4">CECT 5862</strain>
    </source>
</reference>
<gene>
    <name evidence="3" type="ORF">FHS18_000814</name>
</gene>
<protein>
    <submittedName>
        <fullName evidence="3">Uncharacterized protein</fullName>
    </submittedName>
</protein>
<feature type="transmembrane region" description="Helical" evidence="2">
    <location>
        <begin position="6"/>
        <end position="25"/>
    </location>
</feature>
<evidence type="ECO:0000313" key="4">
    <source>
        <dbReference type="Proteomes" id="UP000570361"/>
    </source>
</evidence>
<feature type="region of interest" description="Disordered" evidence="1">
    <location>
        <begin position="129"/>
        <end position="153"/>
    </location>
</feature>
<keyword evidence="2" id="KW-0472">Membrane</keyword>
<name>A0A7W5AV70_9BACL</name>
<feature type="compositionally biased region" description="Basic and acidic residues" evidence="1">
    <location>
        <begin position="129"/>
        <end position="138"/>
    </location>
</feature>
<dbReference type="EMBL" id="JACHXK010000001">
    <property type="protein sequence ID" value="MBB3108786.1"/>
    <property type="molecule type" value="Genomic_DNA"/>
</dbReference>
<evidence type="ECO:0000256" key="1">
    <source>
        <dbReference type="SAM" id="MobiDB-lite"/>
    </source>
</evidence>
<comment type="caution">
    <text evidence="3">The sequence shown here is derived from an EMBL/GenBank/DDBJ whole genome shotgun (WGS) entry which is preliminary data.</text>
</comment>
<dbReference type="RefSeq" id="WP_183597180.1">
    <property type="nucleotide sequence ID" value="NZ_JACHXK010000001.1"/>
</dbReference>
<proteinExistence type="predicted"/>